<keyword evidence="3 6" id="KW-0238">DNA-binding</keyword>
<keyword evidence="9" id="KW-1185">Reference proteome</keyword>
<dbReference type="Pfam" id="PF00931">
    <property type="entry name" value="NB-ARC"/>
    <property type="match status" value="1"/>
</dbReference>
<protein>
    <submittedName>
        <fullName evidence="8">BTAD domain-containing putative transcriptional regulator</fullName>
    </submittedName>
</protein>
<name>A0ABV5TK77_9ACTN</name>
<dbReference type="InterPro" id="IPR005158">
    <property type="entry name" value="BTAD"/>
</dbReference>
<dbReference type="InterPro" id="IPR002182">
    <property type="entry name" value="NB-ARC"/>
</dbReference>
<evidence type="ECO:0000259" key="7">
    <source>
        <dbReference type="PROSITE" id="PS51755"/>
    </source>
</evidence>
<dbReference type="InterPro" id="IPR051677">
    <property type="entry name" value="AfsR-DnrI-RedD_regulator"/>
</dbReference>
<comment type="caution">
    <text evidence="8">The sequence shown here is derived from an EMBL/GenBank/DDBJ whole genome shotgun (WGS) entry which is preliminary data.</text>
</comment>
<keyword evidence="2" id="KW-0805">Transcription regulation</keyword>
<organism evidence="8 9">
    <name type="scientific">Streptosporangium vulgare</name>
    <dbReference type="NCBI Taxonomy" id="46190"/>
    <lineage>
        <taxon>Bacteria</taxon>
        <taxon>Bacillati</taxon>
        <taxon>Actinomycetota</taxon>
        <taxon>Actinomycetes</taxon>
        <taxon>Streptosporangiales</taxon>
        <taxon>Streptosporangiaceae</taxon>
        <taxon>Streptosporangium</taxon>
    </lineage>
</organism>
<dbReference type="Pfam" id="PF03704">
    <property type="entry name" value="BTAD"/>
    <property type="match status" value="1"/>
</dbReference>
<gene>
    <name evidence="8" type="ORF">ACFFRH_28895</name>
</gene>
<dbReference type="Pfam" id="PF13424">
    <property type="entry name" value="TPR_12"/>
    <property type="match status" value="2"/>
</dbReference>
<dbReference type="Gene3D" id="1.10.10.10">
    <property type="entry name" value="Winged helix-like DNA-binding domain superfamily/Winged helix DNA-binding domain"/>
    <property type="match status" value="1"/>
</dbReference>
<dbReference type="InterPro" id="IPR036388">
    <property type="entry name" value="WH-like_DNA-bd_sf"/>
</dbReference>
<dbReference type="Pfam" id="PF13432">
    <property type="entry name" value="TPR_16"/>
    <property type="match status" value="1"/>
</dbReference>
<dbReference type="PANTHER" id="PTHR35807">
    <property type="entry name" value="TRANSCRIPTIONAL REGULATOR REDD-RELATED"/>
    <property type="match status" value="1"/>
</dbReference>
<proteinExistence type="inferred from homology"/>
<dbReference type="PROSITE" id="PS51755">
    <property type="entry name" value="OMPR_PHOB"/>
    <property type="match status" value="1"/>
</dbReference>
<keyword evidence="5" id="KW-0802">TPR repeat</keyword>
<feature type="repeat" description="TPR" evidence="5">
    <location>
        <begin position="881"/>
        <end position="914"/>
    </location>
</feature>
<feature type="domain" description="OmpR/PhoB-type" evidence="7">
    <location>
        <begin position="1"/>
        <end position="85"/>
    </location>
</feature>
<dbReference type="EMBL" id="JBHMBS010000016">
    <property type="protein sequence ID" value="MFB9679519.1"/>
    <property type="molecule type" value="Genomic_DNA"/>
</dbReference>
<dbReference type="SUPFAM" id="SSF48452">
    <property type="entry name" value="TPR-like"/>
    <property type="match status" value="2"/>
</dbReference>
<reference evidence="8 9" key="1">
    <citation type="submission" date="2024-09" db="EMBL/GenBank/DDBJ databases">
        <authorList>
            <person name="Sun Q."/>
            <person name="Mori K."/>
        </authorList>
    </citation>
    <scope>NUCLEOTIDE SEQUENCE [LARGE SCALE GENOMIC DNA]</scope>
    <source>
        <strain evidence="8 9">JCM 3028</strain>
    </source>
</reference>
<evidence type="ECO:0000256" key="2">
    <source>
        <dbReference type="ARBA" id="ARBA00023015"/>
    </source>
</evidence>
<evidence type="ECO:0000256" key="6">
    <source>
        <dbReference type="PROSITE-ProRule" id="PRU01091"/>
    </source>
</evidence>
<keyword evidence="4" id="KW-0804">Transcription</keyword>
<evidence type="ECO:0000256" key="3">
    <source>
        <dbReference type="ARBA" id="ARBA00023125"/>
    </source>
</evidence>
<dbReference type="PANTHER" id="PTHR35807:SF1">
    <property type="entry name" value="TRANSCRIPTIONAL REGULATOR REDD"/>
    <property type="match status" value="1"/>
</dbReference>
<feature type="DNA-binding region" description="OmpR/PhoB-type" evidence="6">
    <location>
        <begin position="1"/>
        <end position="85"/>
    </location>
</feature>
<dbReference type="PROSITE" id="PS50005">
    <property type="entry name" value="TPR"/>
    <property type="match status" value="1"/>
</dbReference>
<evidence type="ECO:0000256" key="4">
    <source>
        <dbReference type="ARBA" id="ARBA00023163"/>
    </source>
</evidence>
<sequence length="974" mass="107205">MHDGETSLPLAPGRQPIILGALLLEVNRTVSTEHLIDAVWDDDPPPSARGQVQICISALRRLLALLPVGAEIIRRAPGYLLRMSPEDLDHYCFEQMVQDAQQLVQKNDAITAAATLRRALSLWRGKALGGVVSRLLESKALRLDESRLAAQETCIDLELSVGRHHELIGELTDLVERNPLRERLRGQLMLALHRSGRQAEALEVYRAGRAHLIDELGLEPAEELRKLESAILLGDDSLMLDTPSPVAQATAALAGTSPMPLTVTPHQLPADTHDFTGRRDLVGKAEEFLRTGDAAAVRIVVLSGKPGVGKSCLAVHVAHRLASDFADGQLYRDLRSSQLEAMPLADTLGTFLRSLGIPGPAVPSEADERISMYRSLLADRRMLVVLEDVAGENQVMPLLPGSAGCSVIITSRSRLTGLPGALQLDVDVMDQEQSLELIGKVIGADRVAAEPEAAVALTKVVGGLPLALRILAARLAARPHWSLASMVGRLSDEWHRLDELAYGEMIVRQSLSLTYDGMDDTTRRVFRLLGLAEVEAIPAWLAAVLLDGDVQRSMDRLEQLVDDQMLDVSGVDAGGDPRYRFHGLIRVFARERLHERETRETMLAVLGRVVGCWLDIAAEAHRRLHGGDYTVLHGSAPRWKLPQEHLDRLLASPLNWLDSERANLCAAVLQAGEHGMDEACWDLAVTLVTLFETRSYFEDWQRTHEQALGAARNAGNRRGMAALMCSLGSMHLNQRRPSLALPLLESARTHFHEIGEIHGGALAARNLAMLHYRQGALEKAAGLYDTALTGFGEVGDLVGEAHVLANTAQIELDRREYGEAESRLDRALKIAERTGSTRVQAQVLHKLGKVHLLNEDFERAEQMERAVLRMVRDNSDVIGESYALHNLGLVYGRRGSFDLSERTLRQALEIRESVMDHLGASQVRLDLAEVLAARGDVVQAVEIAEKALAMFQERQAEQWSRRADEILAALLDRR</sequence>
<dbReference type="SMART" id="SM01043">
    <property type="entry name" value="BTAD"/>
    <property type="match status" value="1"/>
</dbReference>
<dbReference type="SMART" id="SM00862">
    <property type="entry name" value="Trans_reg_C"/>
    <property type="match status" value="1"/>
</dbReference>
<dbReference type="InterPro" id="IPR011990">
    <property type="entry name" value="TPR-like_helical_dom_sf"/>
</dbReference>
<comment type="similarity">
    <text evidence="1">Belongs to the AfsR/DnrI/RedD regulatory family.</text>
</comment>
<evidence type="ECO:0000313" key="8">
    <source>
        <dbReference type="EMBL" id="MFB9679519.1"/>
    </source>
</evidence>
<dbReference type="InterPro" id="IPR019734">
    <property type="entry name" value="TPR_rpt"/>
</dbReference>
<dbReference type="CDD" id="cd15831">
    <property type="entry name" value="BTAD"/>
    <property type="match status" value="1"/>
</dbReference>
<evidence type="ECO:0000256" key="1">
    <source>
        <dbReference type="ARBA" id="ARBA00005820"/>
    </source>
</evidence>
<evidence type="ECO:0000256" key="5">
    <source>
        <dbReference type="PROSITE-ProRule" id="PRU00339"/>
    </source>
</evidence>
<dbReference type="Proteomes" id="UP001589610">
    <property type="component" value="Unassembled WGS sequence"/>
</dbReference>
<dbReference type="SUPFAM" id="SSF52540">
    <property type="entry name" value="P-loop containing nucleoside triphosphate hydrolases"/>
    <property type="match status" value="1"/>
</dbReference>
<dbReference type="PRINTS" id="PR00364">
    <property type="entry name" value="DISEASERSIST"/>
</dbReference>
<dbReference type="InterPro" id="IPR001867">
    <property type="entry name" value="OmpR/PhoB-type_DNA-bd"/>
</dbReference>
<evidence type="ECO:0000313" key="9">
    <source>
        <dbReference type="Proteomes" id="UP001589610"/>
    </source>
</evidence>
<dbReference type="Gene3D" id="1.25.40.10">
    <property type="entry name" value="Tetratricopeptide repeat domain"/>
    <property type="match status" value="3"/>
</dbReference>
<dbReference type="SMART" id="SM00028">
    <property type="entry name" value="TPR"/>
    <property type="match status" value="6"/>
</dbReference>
<accession>A0ABV5TK77</accession>
<dbReference type="Gene3D" id="3.40.50.300">
    <property type="entry name" value="P-loop containing nucleotide triphosphate hydrolases"/>
    <property type="match status" value="1"/>
</dbReference>
<dbReference type="InterPro" id="IPR027417">
    <property type="entry name" value="P-loop_NTPase"/>
</dbReference>
<dbReference type="SUPFAM" id="SSF46894">
    <property type="entry name" value="C-terminal effector domain of the bipartite response regulators"/>
    <property type="match status" value="1"/>
</dbReference>
<dbReference type="InterPro" id="IPR016032">
    <property type="entry name" value="Sig_transdc_resp-reg_C-effctor"/>
</dbReference>